<evidence type="ECO:0000313" key="1">
    <source>
        <dbReference type="EMBL" id="MDC2236668.1"/>
    </source>
</evidence>
<organism evidence="1 2">
    <name type="scientific">Bacteroides thetaiotaomicron</name>
    <dbReference type="NCBI Taxonomy" id="818"/>
    <lineage>
        <taxon>Bacteria</taxon>
        <taxon>Pseudomonadati</taxon>
        <taxon>Bacteroidota</taxon>
        <taxon>Bacteroidia</taxon>
        <taxon>Bacteroidales</taxon>
        <taxon>Bacteroidaceae</taxon>
        <taxon>Bacteroides</taxon>
    </lineage>
</organism>
<dbReference type="Proteomes" id="UP001217776">
    <property type="component" value="Unassembled WGS sequence"/>
</dbReference>
<name>A0AAP3SH87_BACT4</name>
<accession>A0AAP3SH87</accession>
<gene>
    <name evidence="1" type="ORF">PO127_13040</name>
</gene>
<reference evidence="1" key="1">
    <citation type="submission" date="2022-10" db="EMBL/GenBank/DDBJ databases">
        <title>Human gut microbiome strain richness.</title>
        <authorList>
            <person name="Chen-Liaw A."/>
        </authorList>
    </citation>
    <scope>NUCLEOTIDE SEQUENCE</scope>
    <source>
        <strain evidence="1">1001283st1_A3_1001283B150304_161114</strain>
    </source>
</reference>
<dbReference type="EMBL" id="JAQNVG010000019">
    <property type="protein sequence ID" value="MDC2236668.1"/>
    <property type="molecule type" value="Genomic_DNA"/>
</dbReference>
<dbReference type="RefSeq" id="WP_195601165.1">
    <property type="nucleotide sequence ID" value="NZ_JADNKL010000035.1"/>
</dbReference>
<evidence type="ECO:0000313" key="2">
    <source>
        <dbReference type="Proteomes" id="UP001217776"/>
    </source>
</evidence>
<comment type="caution">
    <text evidence="1">The sequence shown here is derived from an EMBL/GenBank/DDBJ whole genome shotgun (WGS) entry which is preliminary data.</text>
</comment>
<protein>
    <submittedName>
        <fullName evidence="1">Uncharacterized protein</fullName>
    </submittedName>
</protein>
<proteinExistence type="predicted"/>
<dbReference type="AlphaFoldDB" id="A0AAP3SH87"/>
<sequence length="150" mass="17689">MLHKEIRKFMALAPLTWPTLIEKGQMETDIAEDSAVLFFDLNEAFPVGYVMDVLEDNWDLKLLYHATLEKIHHVCYFSNPRDGHLMYKINFHTNKNEYVETIIVTLFDSMELWEEDLETDIKAHQEEFEIIAGVERKDLLSIFCKLNYDG</sequence>